<dbReference type="eggNOG" id="ENOG503197I">
    <property type="taxonomic scope" value="Bacteria"/>
</dbReference>
<dbReference type="AlphaFoldDB" id="C6BRR4"/>
<dbReference type="STRING" id="526222.Desal_1442"/>
<protein>
    <recommendedName>
        <fullName evidence="3">N-acetyltransferase domain-containing protein</fullName>
    </recommendedName>
</protein>
<organism evidence="1 2">
    <name type="scientific">Maridesulfovibrio salexigens (strain ATCC 14822 / DSM 2638 / NCIMB 8403 / VKM B-1763)</name>
    <name type="common">Desulfovibrio salexigens</name>
    <dbReference type="NCBI Taxonomy" id="526222"/>
    <lineage>
        <taxon>Bacteria</taxon>
        <taxon>Pseudomonadati</taxon>
        <taxon>Thermodesulfobacteriota</taxon>
        <taxon>Desulfovibrionia</taxon>
        <taxon>Desulfovibrionales</taxon>
        <taxon>Desulfovibrionaceae</taxon>
        <taxon>Maridesulfovibrio</taxon>
    </lineage>
</organism>
<dbReference type="Proteomes" id="UP000002601">
    <property type="component" value="Chromosome"/>
</dbReference>
<dbReference type="HOGENOM" id="CLU_1583845_0_0_7"/>
<sequence>MNRVKKAAPFKLGIPTMEDVNIVAANIRESDREDMEGLHPGKSIRAIIMGDVEYSKLVYGLYRNCSIQAIFGVVPISDGVGCPWVVGSVAMDGTPLPFARASRGLLDMLQRSFPLLDTWVCSQNSRSVHWHKWCGFEFENEKVRLGRDYYFHALRRIRKNKTEMS</sequence>
<evidence type="ECO:0008006" key="3">
    <source>
        <dbReference type="Google" id="ProtNLM"/>
    </source>
</evidence>
<accession>C6BRR4</accession>
<name>C6BRR4_MARSD</name>
<proteinExistence type="predicted"/>
<dbReference type="KEGG" id="dsa:Desal_1442"/>
<evidence type="ECO:0000313" key="1">
    <source>
        <dbReference type="EMBL" id="ACS79504.1"/>
    </source>
</evidence>
<evidence type="ECO:0000313" key="2">
    <source>
        <dbReference type="Proteomes" id="UP000002601"/>
    </source>
</evidence>
<dbReference type="EMBL" id="CP001649">
    <property type="protein sequence ID" value="ACS79504.1"/>
    <property type="molecule type" value="Genomic_DNA"/>
</dbReference>
<keyword evidence="2" id="KW-1185">Reference proteome</keyword>
<reference evidence="1 2" key="1">
    <citation type="submission" date="2009-06" db="EMBL/GenBank/DDBJ databases">
        <title>Complete sequence of Desulfovibrio salexigens DSM 2638.</title>
        <authorList>
            <consortium name="US DOE Joint Genome Institute"/>
            <person name="Lucas S."/>
            <person name="Copeland A."/>
            <person name="Lapidus A."/>
            <person name="Glavina del Rio T."/>
            <person name="Tice H."/>
            <person name="Bruce D."/>
            <person name="Goodwin L."/>
            <person name="Pitluck S."/>
            <person name="Munk A.C."/>
            <person name="Brettin T."/>
            <person name="Detter J.C."/>
            <person name="Han C."/>
            <person name="Tapia R."/>
            <person name="Larimer F."/>
            <person name="Land M."/>
            <person name="Hauser L."/>
            <person name="Kyrpides N."/>
            <person name="Anderson I."/>
            <person name="Wall J.D."/>
            <person name="Arkin A.P."/>
            <person name="Dehal P."/>
            <person name="Chivian D."/>
            <person name="Giles B."/>
            <person name="Hazen T.C."/>
        </authorList>
    </citation>
    <scope>NUCLEOTIDE SEQUENCE [LARGE SCALE GENOMIC DNA]</scope>
    <source>
        <strain evidence="2">ATCC 14822 / DSM 2638 / NCIMB 8403 / VKM B-1763</strain>
    </source>
</reference>
<dbReference type="RefSeq" id="WP_015851322.1">
    <property type="nucleotide sequence ID" value="NC_012881.1"/>
</dbReference>
<gene>
    <name evidence="1" type="ordered locus">Desal_1442</name>
</gene>